<reference evidence="1 2" key="1">
    <citation type="submission" date="2019-09" db="EMBL/GenBank/DDBJ databases">
        <authorList>
            <person name="Depoorter E."/>
        </authorList>
    </citation>
    <scope>NUCLEOTIDE SEQUENCE [LARGE SCALE GENOMIC DNA]</scope>
    <source>
        <strain evidence="1">R-15945</strain>
    </source>
</reference>
<proteinExistence type="predicted"/>
<organism evidence="1 2">
    <name type="scientific">Burkholderia lata (strain ATCC 17760 / DSM 23089 / LMG 22485 / NCIMB 9086 / R18194 / 383)</name>
    <dbReference type="NCBI Taxonomy" id="482957"/>
    <lineage>
        <taxon>Bacteria</taxon>
        <taxon>Pseudomonadati</taxon>
        <taxon>Pseudomonadota</taxon>
        <taxon>Betaproteobacteria</taxon>
        <taxon>Burkholderiales</taxon>
        <taxon>Burkholderiaceae</taxon>
        <taxon>Burkholderia</taxon>
        <taxon>Burkholderia cepacia complex</taxon>
    </lineage>
</organism>
<accession>A0A6P2H5T4</accession>
<name>A0A6P2H5T4_BURL3</name>
<dbReference type="Proteomes" id="UP000494174">
    <property type="component" value="Unassembled WGS sequence"/>
</dbReference>
<evidence type="ECO:0000313" key="2">
    <source>
        <dbReference type="Proteomes" id="UP000494174"/>
    </source>
</evidence>
<protein>
    <submittedName>
        <fullName evidence="1">Uncharacterized protein</fullName>
    </submittedName>
</protein>
<evidence type="ECO:0000313" key="1">
    <source>
        <dbReference type="EMBL" id="VWB12472.1"/>
    </source>
</evidence>
<sequence>MAGHLRTHPQFAKSIDVGRDVLAESNGVSIHSGTGSDERLSTMHVKRANRLPLPLGRARSPPPDLCLIVHGSP</sequence>
<gene>
    <name evidence="1" type="ORF">BLA15945_00423</name>
</gene>
<dbReference type="AlphaFoldDB" id="A0A6P2H5T4"/>
<dbReference type="EMBL" id="CABVPU010000001">
    <property type="protein sequence ID" value="VWB12472.1"/>
    <property type="molecule type" value="Genomic_DNA"/>
</dbReference>